<reference evidence="2 3" key="1">
    <citation type="submission" date="2018-03" db="EMBL/GenBank/DDBJ databases">
        <authorList>
            <person name="Fogelqvist J."/>
        </authorList>
    </citation>
    <scope>NUCLEOTIDE SEQUENCE [LARGE SCALE GENOMIC DNA]</scope>
</reference>
<keyword evidence="1" id="KW-0812">Transmembrane</keyword>
<feature type="transmembrane region" description="Helical" evidence="1">
    <location>
        <begin position="79"/>
        <end position="98"/>
    </location>
</feature>
<geneLocation type="mitochondrion" evidence="2"/>
<evidence type="ECO:0000313" key="3">
    <source>
        <dbReference type="Proteomes" id="UP000290189"/>
    </source>
</evidence>
<dbReference type="Proteomes" id="UP000290189">
    <property type="component" value="Unassembled WGS sequence"/>
</dbReference>
<feature type="transmembrane region" description="Helical" evidence="1">
    <location>
        <begin position="20"/>
        <end position="40"/>
    </location>
</feature>
<sequence>MASTATFQQYRRRMAALRLLIKAMGTVELVAAVTLSVMYAAYPASSSQNLHLYFAIGAIITAASGIITCLAGTSRTRSIALVAVLSRTIVCAIAVGALIIAPSLALAAVAVAQFLIIYAVWRLSGLVRHPQDFLDDHLPSSQSSPEVDYQI</sequence>
<evidence type="ECO:0000256" key="1">
    <source>
        <dbReference type="SAM" id="Phobius"/>
    </source>
</evidence>
<protein>
    <submittedName>
        <fullName evidence="2">Uncharacterized protein</fullName>
    </submittedName>
</protein>
<keyword evidence="1" id="KW-0472">Membrane</keyword>
<proteinExistence type="predicted"/>
<keyword evidence="2" id="KW-0496">Mitochondrion</keyword>
<keyword evidence="1" id="KW-1133">Transmembrane helix</keyword>
<dbReference type="EMBL" id="OVEO01000005">
    <property type="protein sequence ID" value="SPQ95935.1"/>
    <property type="molecule type" value="Genomic_DNA"/>
</dbReference>
<feature type="transmembrane region" description="Helical" evidence="1">
    <location>
        <begin position="52"/>
        <end position="72"/>
    </location>
</feature>
<accession>A0A3P3Y6Z1</accession>
<name>A0A3P3Y6Z1_PLABS</name>
<dbReference type="AlphaFoldDB" id="A0A3P3Y6Z1"/>
<evidence type="ECO:0000313" key="2">
    <source>
        <dbReference type="EMBL" id="SPQ95935.1"/>
    </source>
</evidence>
<feature type="transmembrane region" description="Helical" evidence="1">
    <location>
        <begin position="104"/>
        <end position="121"/>
    </location>
</feature>
<organism evidence="2 3">
    <name type="scientific">Plasmodiophora brassicae</name>
    <name type="common">Clubroot disease agent</name>
    <dbReference type="NCBI Taxonomy" id="37360"/>
    <lineage>
        <taxon>Eukaryota</taxon>
        <taxon>Sar</taxon>
        <taxon>Rhizaria</taxon>
        <taxon>Endomyxa</taxon>
        <taxon>Phytomyxea</taxon>
        <taxon>Plasmodiophorida</taxon>
        <taxon>Plasmodiophoridae</taxon>
        <taxon>Plasmodiophora</taxon>
    </lineage>
</organism>
<gene>
    <name evidence="2" type="ORF">PLBR_LOCUS3150</name>
</gene>